<evidence type="ECO:0000256" key="1">
    <source>
        <dbReference type="ARBA" id="ARBA00004202"/>
    </source>
</evidence>
<evidence type="ECO:0000313" key="6">
    <source>
        <dbReference type="EMBL" id="RDY80481.1"/>
    </source>
</evidence>
<dbReference type="GO" id="GO:0005886">
    <property type="term" value="C:plasma membrane"/>
    <property type="evidence" value="ECO:0007669"/>
    <property type="project" value="UniProtKB-SubCell"/>
</dbReference>
<evidence type="ECO:0000256" key="3">
    <source>
        <dbReference type="ARBA" id="ARBA00022592"/>
    </source>
</evidence>
<gene>
    <name evidence="6" type="ORF">C4618_07920</name>
</gene>
<dbReference type="CDD" id="cd03225">
    <property type="entry name" value="ABC_cobalt_CbiO_domain1"/>
    <property type="match status" value="1"/>
</dbReference>
<comment type="caution">
    <text evidence="6">The sequence shown here is derived from an EMBL/GenBank/DDBJ whole genome shotgun (WGS) entry which is preliminary data.</text>
</comment>
<dbReference type="PANTHER" id="PTHR43423">
    <property type="entry name" value="ABC TRANSPORTER I FAMILY MEMBER 17"/>
    <property type="match status" value="1"/>
</dbReference>
<dbReference type="SUPFAM" id="SSF52540">
    <property type="entry name" value="P-loop containing nucleoside triphosphate hydrolases"/>
    <property type="match status" value="1"/>
</dbReference>
<dbReference type="Pfam" id="PF00005">
    <property type="entry name" value="ABC_tran"/>
    <property type="match status" value="1"/>
</dbReference>
<dbReference type="GO" id="GO:0022857">
    <property type="term" value="F:transmembrane transporter activity"/>
    <property type="evidence" value="ECO:0007669"/>
    <property type="project" value="UniProtKB-ARBA"/>
</dbReference>
<evidence type="ECO:0000313" key="7">
    <source>
        <dbReference type="Proteomes" id="UP000256718"/>
    </source>
</evidence>
<dbReference type="EMBL" id="QHGZ01000169">
    <property type="protein sequence ID" value="RDY80481.1"/>
    <property type="molecule type" value="Genomic_DNA"/>
</dbReference>
<dbReference type="InterPro" id="IPR015856">
    <property type="entry name" value="ABC_transpr_CbiO/EcfA_su"/>
</dbReference>
<keyword evidence="4" id="KW-0547">Nucleotide-binding</keyword>
<comment type="subcellular location">
    <subcellularLocation>
        <location evidence="1">Cell membrane</location>
        <topology evidence="1">Peripheral membrane protein</topology>
    </subcellularLocation>
</comment>
<dbReference type="GO" id="GO:0016887">
    <property type="term" value="F:ATP hydrolysis activity"/>
    <property type="evidence" value="ECO:0007669"/>
    <property type="project" value="InterPro"/>
</dbReference>
<dbReference type="PROSITE" id="PS00211">
    <property type="entry name" value="ABC_TRANSPORTER_1"/>
    <property type="match status" value="1"/>
</dbReference>
<dbReference type="PANTHER" id="PTHR43423:SF1">
    <property type="entry name" value="ABC TRANSPORTER I FAMILY MEMBER 17"/>
    <property type="match status" value="1"/>
</dbReference>
<sequence length="218" mass="24956">MSYLTFKHVDFKTDDKLVLNDINFAIDEGDFVSIVGPSGSGKSTVLKLASGLMSPTAGHIFFDGKDLNQLEPIESRKMISYCFQTPHLFGNTVEDNISFPYHIRHEKVDYRRVDDLFQRFEMDQSYLKQDVKKLSGGEKQRIALIRQLLFEPKVLLLDEVTSALDNHNKVIVEKVIKSLHDKGITILWITHDEEQSRRFANKVLKVVNGSIEAMEVIK</sequence>
<reference evidence="6 7" key="1">
    <citation type="journal article" date="2018" name="Emerg. Microbes Infect.">
        <title>Phenotypic and molecular analysis of nontypeable Group B streptococci: identification of cps2a and hybrid cps2a/cps5 Group B streptococcal capsule gene clusters.</title>
        <authorList>
            <person name="Alhhazmi A."/>
            <person name="Tyrrell G.J."/>
        </authorList>
    </citation>
    <scope>NUCLEOTIDE SEQUENCE [LARGE SCALE GENOMIC DNA]</scope>
    <source>
        <strain evidence="6 7">PLGBS17</strain>
    </source>
</reference>
<dbReference type="Gene3D" id="3.40.50.300">
    <property type="entry name" value="P-loop containing nucleotide triphosphate hydrolases"/>
    <property type="match status" value="1"/>
</dbReference>
<dbReference type="AlphaFoldDB" id="A0A0H1JB75"/>
<dbReference type="SMART" id="SM00382">
    <property type="entry name" value="AAA"/>
    <property type="match status" value="1"/>
</dbReference>
<dbReference type="InterPro" id="IPR027417">
    <property type="entry name" value="P-loop_NTPase"/>
</dbReference>
<dbReference type="InterPro" id="IPR003593">
    <property type="entry name" value="AAA+_ATPase"/>
</dbReference>
<organism evidence="6 7">
    <name type="scientific">Streptococcus agalactiae</name>
    <dbReference type="NCBI Taxonomy" id="1311"/>
    <lineage>
        <taxon>Bacteria</taxon>
        <taxon>Bacillati</taxon>
        <taxon>Bacillota</taxon>
        <taxon>Bacilli</taxon>
        <taxon>Lactobacillales</taxon>
        <taxon>Streptococcaceae</taxon>
        <taxon>Streptococcus</taxon>
    </lineage>
</organism>
<keyword evidence="2" id="KW-0813">Transport</keyword>
<dbReference type="RefSeq" id="WP_000121095.1">
    <property type="nucleotide sequence ID" value="NZ_CAXOLC010000001.1"/>
</dbReference>
<evidence type="ECO:0000256" key="4">
    <source>
        <dbReference type="ARBA" id="ARBA00022741"/>
    </source>
</evidence>
<accession>A0A0H1JB75</accession>
<proteinExistence type="predicted"/>
<keyword evidence="3" id="KW-0592">Phosphate transport</keyword>
<dbReference type="GO" id="GO:0005524">
    <property type="term" value="F:ATP binding"/>
    <property type="evidence" value="ECO:0007669"/>
    <property type="project" value="UniProtKB-KW"/>
</dbReference>
<protein>
    <submittedName>
        <fullName evidence="6">Methionine ABC transporter ATP-binding protein</fullName>
    </submittedName>
</protein>
<dbReference type="PROSITE" id="PS50893">
    <property type="entry name" value="ABC_TRANSPORTER_2"/>
    <property type="match status" value="1"/>
</dbReference>
<dbReference type="Proteomes" id="UP000256718">
    <property type="component" value="Unassembled WGS sequence"/>
</dbReference>
<name>A0A0H1JB75_STRAG</name>
<keyword evidence="5 6" id="KW-0067">ATP-binding</keyword>
<dbReference type="InterPro" id="IPR017871">
    <property type="entry name" value="ABC_transporter-like_CS"/>
</dbReference>
<dbReference type="GO" id="GO:0006817">
    <property type="term" value="P:phosphate ion transport"/>
    <property type="evidence" value="ECO:0007669"/>
    <property type="project" value="UniProtKB-KW"/>
</dbReference>
<evidence type="ECO:0000256" key="5">
    <source>
        <dbReference type="ARBA" id="ARBA00022840"/>
    </source>
</evidence>
<evidence type="ECO:0000256" key="2">
    <source>
        <dbReference type="ARBA" id="ARBA00022448"/>
    </source>
</evidence>
<dbReference type="InterPro" id="IPR003439">
    <property type="entry name" value="ABC_transporter-like_ATP-bd"/>
</dbReference>